<evidence type="ECO:0000313" key="2">
    <source>
        <dbReference type="EMBL" id="MCI10547.1"/>
    </source>
</evidence>
<feature type="domain" description="TIR" evidence="1">
    <location>
        <begin position="6"/>
        <end position="64"/>
    </location>
</feature>
<dbReference type="SUPFAM" id="SSF52200">
    <property type="entry name" value="Toll/Interleukin receptor TIR domain"/>
    <property type="match status" value="1"/>
</dbReference>
<dbReference type="InterPro" id="IPR035897">
    <property type="entry name" value="Toll_tir_struct_dom_sf"/>
</dbReference>
<keyword evidence="3" id="KW-1185">Reference proteome</keyword>
<sequence length="84" mass="9330">MEVGMTRGLVVVPVFYEVDPKEVRHQKGQFGKAFEDLLSTTSVEESTKSNWRRELFHIGGIAGFVLAGMNTKISRALLTMSPVC</sequence>
<comment type="caution">
    <text evidence="2">The sequence shown here is derived from an EMBL/GenBank/DDBJ whole genome shotgun (WGS) entry which is preliminary data.</text>
</comment>
<dbReference type="Pfam" id="PF01582">
    <property type="entry name" value="TIR"/>
    <property type="match status" value="1"/>
</dbReference>
<reference evidence="2 3" key="1">
    <citation type="journal article" date="2018" name="Front. Plant Sci.">
        <title>Red Clover (Trifolium pratense) and Zigzag Clover (T. medium) - A Picture of Genomic Similarities and Differences.</title>
        <authorList>
            <person name="Dluhosova J."/>
            <person name="Istvanek J."/>
            <person name="Nedelnik J."/>
            <person name="Repkova J."/>
        </authorList>
    </citation>
    <scope>NUCLEOTIDE SEQUENCE [LARGE SCALE GENOMIC DNA]</scope>
    <source>
        <strain evidence="3">cv. 10/8</strain>
        <tissue evidence="2">Leaf</tissue>
    </source>
</reference>
<evidence type="ECO:0000313" key="3">
    <source>
        <dbReference type="Proteomes" id="UP000265520"/>
    </source>
</evidence>
<dbReference type="Proteomes" id="UP000265520">
    <property type="component" value="Unassembled WGS sequence"/>
</dbReference>
<protein>
    <submittedName>
        <fullName evidence="2">TMV resistance protein N</fullName>
    </submittedName>
</protein>
<name>A0A392PFY6_9FABA</name>
<dbReference type="AlphaFoldDB" id="A0A392PFY6"/>
<dbReference type="Gene3D" id="3.40.50.10140">
    <property type="entry name" value="Toll/interleukin-1 receptor homology (TIR) domain"/>
    <property type="match status" value="1"/>
</dbReference>
<dbReference type="GO" id="GO:0007165">
    <property type="term" value="P:signal transduction"/>
    <property type="evidence" value="ECO:0007669"/>
    <property type="project" value="InterPro"/>
</dbReference>
<dbReference type="InterPro" id="IPR000157">
    <property type="entry name" value="TIR_dom"/>
</dbReference>
<organism evidence="2 3">
    <name type="scientific">Trifolium medium</name>
    <dbReference type="NCBI Taxonomy" id="97028"/>
    <lineage>
        <taxon>Eukaryota</taxon>
        <taxon>Viridiplantae</taxon>
        <taxon>Streptophyta</taxon>
        <taxon>Embryophyta</taxon>
        <taxon>Tracheophyta</taxon>
        <taxon>Spermatophyta</taxon>
        <taxon>Magnoliopsida</taxon>
        <taxon>eudicotyledons</taxon>
        <taxon>Gunneridae</taxon>
        <taxon>Pentapetalae</taxon>
        <taxon>rosids</taxon>
        <taxon>fabids</taxon>
        <taxon>Fabales</taxon>
        <taxon>Fabaceae</taxon>
        <taxon>Papilionoideae</taxon>
        <taxon>50 kb inversion clade</taxon>
        <taxon>NPAAA clade</taxon>
        <taxon>Hologalegina</taxon>
        <taxon>IRL clade</taxon>
        <taxon>Trifolieae</taxon>
        <taxon>Trifolium</taxon>
    </lineage>
</organism>
<accession>A0A392PFY6</accession>
<evidence type="ECO:0000259" key="1">
    <source>
        <dbReference type="Pfam" id="PF01582"/>
    </source>
</evidence>
<proteinExistence type="predicted"/>
<dbReference type="EMBL" id="LXQA010076687">
    <property type="protein sequence ID" value="MCI10547.1"/>
    <property type="molecule type" value="Genomic_DNA"/>
</dbReference>